<dbReference type="AlphaFoldDB" id="F4S6L7"/>
<evidence type="ECO:0000313" key="2">
    <source>
        <dbReference type="Proteomes" id="UP000001072"/>
    </source>
</evidence>
<dbReference type="EMBL" id="GL883155">
    <property type="protein sequence ID" value="EGF99711.1"/>
    <property type="molecule type" value="Genomic_DNA"/>
</dbReference>
<protein>
    <submittedName>
        <fullName evidence="1">Uncharacterized protein</fullName>
    </submittedName>
</protein>
<dbReference type="HOGENOM" id="CLU_2831696_0_0_1"/>
<dbReference type="VEuPathDB" id="FungiDB:MELLADRAFT_94138"/>
<accession>F4S6L7</accession>
<evidence type="ECO:0000313" key="1">
    <source>
        <dbReference type="EMBL" id="EGF99711.1"/>
    </source>
</evidence>
<reference evidence="2" key="1">
    <citation type="journal article" date="2011" name="Proc. Natl. Acad. Sci. U.S.A.">
        <title>Obligate biotrophy features unraveled by the genomic analysis of rust fungi.</title>
        <authorList>
            <person name="Duplessis S."/>
            <person name="Cuomo C.A."/>
            <person name="Lin Y.-C."/>
            <person name="Aerts A."/>
            <person name="Tisserant E."/>
            <person name="Veneault-Fourrey C."/>
            <person name="Joly D.L."/>
            <person name="Hacquard S."/>
            <person name="Amselem J."/>
            <person name="Cantarel B.L."/>
            <person name="Chiu R."/>
            <person name="Coutinho P.M."/>
            <person name="Feau N."/>
            <person name="Field M."/>
            <person name="Frey P."/>
            <person name="Gelhaye E."/>
            <person name="Goldberg J."/>
            <person name="Grabherr M.G."/>
            <person name="Kodira C.D."/>
            <person name="Kohler A."/>
            <person name="Kuees U."/>
            <person name="Lindquist E.A."/>
            <person name="Lucas S.M."/>
            <person name="Mago R."/>
            <person name="Mauceli E."/>
            <person name="Morin E."/>
            <person name="Murat C."/>
            <person name="Pangilinan J.L."/>
            <person name="Park R."/>
            <person name="Pearson M."/>
            <person name="Quesneville H."/>
            <person name="Rouhier N."/>
            <person name="Sakthikumar S."/>
            <person name="Salamov A.A."/>
            <person name="Schmutz J."/>
            <person name="Selles B."/>
            <person name="Shapiro H."/>
            <person name="Tanguay P."/>
            <person name="Tuskan G.A."/>
            <person name="Henrissat B."/>
            <person name="Van de Peer Y."/>
            <person name="Rouze P."/>
            <person name="Ellis J.G."/>
            <person name="Dodds P.N."/>
            <person name="Schein J.E."/>
            <person name="Zhong S."/>
            <person name="Hamelin R.C."/>
            <person name="Grigoriev I.V."/>
            <person name="Szabo L.J."/>
            <person name="Martin F."/>
        </authorList>
    </citation>
    <scope>NUCLEOTIDE SEQUENCE [LARGE SCALE GENOMIC DNA]</scope>
    <source>
        <strain evidence="2">98AG31 / pathotype 3-4-7</strain>
    </source>
</reference>
<dbReference type="InParanoid" id="F4S6L7"/>
<proteinExistence type="predicted"/>
<organism evidence="2">
    <name type="scientific">Melampsora larici-populina (strain 98AG31 / pathotype 3-4-7)</name>
    <name type="common">Poplar leaf rust fungus</name>
    <dbReference type="NCBI Taxonomy" id="747676"/>
    <lineage>
        <taxon>Eukaryota</taxon>
        <taxon>Fungi</taxon>
        <taxon>Dikarya</taxon>
        <taxon>Basidiomycota</taxon>
        <taxon>Pucciniomycotina</taxon>
        <taxon>Pucciniomycetes</taxon>
        <taxon>Pucciniales</taxon>
        <taxon>Melampsoraceae</taxon>
        <taxon>Melampsora</taxon>
    </lineage>
</organism>
<dbReference type="GeneID" id="18936792"/>
<dbReference type="RefSeq" id="XP_007417006.1">
    <property type="nucleotide sequence ID" value="XM_007416944.1"/>
</dbReference>
<dbReference type="Gene3D" id="2.60.40.1760">
    <property type="entry name" value="glycosyl hydrolase (family 31)"/>
    <property type="match status" value="1"/>
</dbReference>
<gene>
    <name evidence="1" type="ORF">MELLADRAFT_94138</name>
</gene>
<sequence length="66" mass="7691">MDKKTKSNLNNTFSNWFNFKKNFKRNPTNDPHYVIPFMKAHRSGSTVGGFWLNATATWIDVKKNPT</sequence>
<dbReference type="Proteomes" id="UP000001072">
    <property type="component" value="Unassembled WGS sequence"/>
</dbReference>
<keyword evidence="2" id="KW-1185">Reference proteome</keyword>
<dbReference type="KEGG" id="mlr:MELLADRAFT_94138"/>
<name>F4S6L7_MELLP</name>